<name>A0ABY7AT69_9ALTE</name>
<dbReference type="Gene3D" id="1.25.40.10">
    <property type="entry name" value="Tetratricopeptide repeat domain"/>
    <property type="match status" value="2"/>
</dbReference>
<dbReference type="EMBL" id="CP109967">
    <property type="protein sequence ID" value="WAJ72467.1"/>
    <property type="molecule type" value="Genomic_DNA"/>
</dbReference>
<dbReference type="InterPro" id="IPR011990">
    <property type="entry name" value="TPR-like_helical_dom_sf"/>
</dbReference>
<dbReference type="InterPro" id="IPR003921">
    <property type="entry name" value="Cell_synth_C"/>
</dbReference>
<keyword evidence="6" id="KW-0135">Cellulose biosynthesis</keyword>
<evidence type="ECO:0000313" key="8">
    <source>
        <dbReference type="EMBL" id="WAJ72467.1"/>
    </source>
</evidence>
<evidence type="ECO:0000259" key="7">
    <source>
        <dbReference type="Pfam" id="PF05420"/>
    </source>
</evidence>
<keyword evidence="3" id="KW-0732">Signal</keyword>
<evidence type="ECO:0000256" key="1">
    <source>
        <dbReference type="ARBA" id="ARBA00003476"/>
    </source>
</evidence>
<keyword evidence="8" id="KW-0614">Plasmid</keyword>
<geneLocation type="plasmid" evidence="8 9">
    <name>pCadTS8_2</name>
</geneLocation>
<accession>A0ABY7AT69</accession>
<dbReference type="PANTHER" id="PTHR44858">
    <property type="entry name" value="TETRATRICOPEPTIDE REPEAT PROTEIN 6"/>
    <property type="match status" value="1"/>
</dbReference>
<dbReference type="SUPFAM" id="SSF48452">
    <property type="entry name" value="TPR-like"/>
    <property type="match status" value="1"/>
</dbReference>
<dbReference type="Pfam" id="PF05420">
    <property type="entry name" value="BCSC_C"/>
    <property type="match status" value="1"/>
</dbReference>
<dbReference type="InterPro" id="IPR008410">
    <property type="entry name" value="BCSC_C"/>
</dbReference>
<comment type="pathway">
    <text evidence="2">Glycan metabolism; bacterial cellulose biosynthesis.</text>
</comment>
<dbReference type="InterPro" id="IPR050498">
    <property type="entry name" value="Ycf3"/>
</dbReference>
<keyword evidence="5" id="KW-0802">TPR repeat</keyword>
<keyword evidence="9" id="KW-1185">Reference proteome</keyword>
<proteinExistence type="predicted"/>
<evidence type="ECO:0000256" key="6">
    <source>
        <dbReference type="ARBA" id="ARBA00022916"/>
    </source>
</evidence>
<gene>
    <name evidence="8" type="ORF">OLW01_17205</name>
</gene>
<dbReference type="Proteomes" id="UP001163726">
    <property type="component" value="Plasmid pCadTS8_2"/>
</dbReference>
<sequence>MQLSYIRLITLGKLTQIVAGCLLGLGLNLSFQIKAEPYTIDKEPTLFLTKQLKRALLQKDDPLAKNALDKLIQISPHQAPTYCAKIRYQVANNQLTLARQTLAQLKKLTQTNSCQATAQILIDTLGRLKPTINEARLLAITSQPDKAVALYDRIFSQGLPGLEYQLEYLKWLDASTTSNTKVKQRYQKLRQEFSNLAELDLAYADFLLKQSPDNQSAYQTLTQYARDERYRIYTEDIWLRAINRLPYTQNSQQWVKLYKTYYPKSEKGQLAIGNFNQAYQHKQMQLADPGYRAWFKAKQLSDQGLYQQAQVLFDKALKHHPKDAQIHASQALLSMRTGQHKTAQFHYLKALDLAPKAFDANTWRLLLNTAKYWEQIAKVRIAINNNNLDLAQQILTKAKKIEPSELASIYYQGEIERLKGKSNLAKQLFQTVLKQNPNHALAQLGMLNLLNSKADIKQAWKFFNGLSAQQKIQINTEFNRIMAEKYREAGANALADNETRLAISILSEGIDKLTYPAWLSFDLAKIYAQQDNIQKAEQVFTKQYPKALKLNEFVYANALFLGSQNRYQSAVELMKQSKQKSPAITQLSKQYRHQVQYQNLAQQIIEAPKRSAKPLTEFAHLTSGFTQSQKLNLAQLAYLNDQAYLAIKLIQSELKPWNKLADVLPLSWQLEYCSWLLNEGYISAFKKHFSQLEMGFNATQAELESWGQLNQFYAKHSQQSELVRIEQLANNYPASPVPKQLLAQYYLTNKKINKAKPYIALLNSTDELPINLALDYLETDLENDSEINASPLNKSQINSNKHRILNSIIAKKSNLSAYQKKRTLKLLPKMNNTQKLAISKQWVTQNPNDLELTYWATQVAESENQTQLANQWRNKISQQADNDTWYYKNTLNQIKQAQIKNEAWFELGIQASSQTSTNTGASVSQSTLPLALWLPFKQGHFFTKLDLEKIQDPEIQLVSETGINNLGTGLLCQSDCANQIYKKQDEGIDLAVGWQGTNWRFNLGISPAGFKVNDLLFGIEYQGNIQNLSYGIELERKALNDSVLAYSGLTDPYSNKVFGGVRRTGLNVNLSHDLGNRWGFWGLVDYYQYSGENVKSNQSYRVMGGTYYRFYQGVNHEINLGSNVLHWSYQHNLSGETFGHGGYYSPQSYWGTSIPITFQGNWAKLSYQLTATASWSTSKEDTIAYFPEHADLQQQAQQLTDQTDINPRFSADKSAGLGYRLAASVEYKLNQNWIIGGYFSAQKANAYQPVNGQLYLRYYFGNSPSRLYTPPKPITPYQAF</sequence>
<dbReference type="SMART" id="SM00028">
    <property type="entry name" value="TPR"/>
    <property type="match status" value="4"/>
</dbReference>
<keyword evidence="4" id="KW-0677">Repeat</keyword>
<reference evidence="8" key="1">
    <citation type="submission" date="2022-10" db="EMBL/GenBank/DDBJ databases">
        <title>Catenovulum adriacola sp. nov. isolated in the Harbour of Susak.</title>
        <authorList>
            <person name="Schoch T."/>
            <person name="Reich S.J."/>
            <person name="Stoeferle S."/>
            <person name="Flaiz M."/>
            <person name="Kazda M."/>
            <person name="Riedel C.U."/>
            <person name="Duerre P."/>
        </authorList>
    </citation>
    <scope>NUCLEOTIDE SEQUENCE</scope>
    <source>
        <strain evidence="8">TS8</strain>
        <plasmid evidence="8">pCadTS8_2</plasmid>
    </source>
</reference>
<dbReference type="PRINTS" id="PR01441">
    <property type="entry name" value="CELLSNTHASEC"/>
</dbReference>
<dbReference type="RefSeq" id="WP_268077266.1">
    <property type="nucleotide sequence ID" value="NZ_CP109967.1"/>
</dbReference>
<comment type="function">
    <text evidence="1">Required for maximal bacterial cellulose synthesis.</text>
</comment>
<evidence type="ECO:0000256" key="5">
    <source>
        <dbReference type="ARBA" id="ARBA00022803"/>
    </source>
</evidence>
<evidence type="ECO:0000256" key="4">
    <source>
        <dbReference type="ARBA" id="ARBA00022737"/>
    </source>
</evidence>
<evidence type="ECO:0000256" key="2">
    <source>
        <dbReference type="ARBA" id="ARBA00005186"/>
    </source>
</evidence>
<evidence type="ECO:0000313" key="9">
    <source>
        <dbReference type="Proteomes" id="UP001163726"/>
    </source>
</evidence>
<evidence type="ECO:0000256" key="3">
    <source>
        <dbReference type="ARBA" id="ARBA00022729"/>
    </source>
</evidence>
<dbReference type="PANTHER" id="PTHR44858:SF1">
    <property type="entry name" value="UDP-N-ACETYLGLUCOSAMINE--PEPTIDE N-ACETYLGLUCOSAMINYLTRANSFERASE SPINDLY-RELATED"/>
    <property type="match status" value="1"/>
</dbReference>
<organism evidence="8 9">
    <name type="scientific">Catenovulum adriaticum</name>
    <dbReference type="NCBI Taxonomy" id="2984846"/>
    <lineage>
        <taxon>Bacteria</taxon>
        <taxon>Pseudomonadati</taxon>
        <taxon>Pseudomonadota</taxon>
        <taxon>Gammaproteobacteria</taxon>
        <taxon>Alteromonadales</taxon>
        <taxon>Alteromonadaceae</taxon>
        <taxon>Catenovulum</taxon>
    </lineage>
</organism>
<dbReference type="InterPro" id="IPR019734">
    <property type="entry name" value="TPR_rpt"/>
</dbReference>
<dbReference type="SUPFAM" id="SSF81901">
    <property type="entry name" value="HCP-like"/>
    <property type="match status" value="1"/>
</dbReference>
<feature type="domain" description="Cellulose synthase operon C C-terminal" evidence="7">
    <location>
        <begin position="925"/>
        <end position="1260"/>
    </location>
</feature>
<protein>
    <submittedName>
        <fullName evidence="8">Cellulose synthase subunit BcsC-related outer membrane protein</fullName>
    </submittedName>
</protein>